<keyword evidence="2" id="KW-1185">Reference proteome</keyword>
<dbReference type="Proteomes" id="UP000689195">
    <property type="component" value="Unassembled WGS sequence"/>
</dbReference>
<accession>A0A8S1UZU5</accession>
<sequence>MMINTIFKKVIMSEPFSRWLNEQYWTLKLSIDINFIIYLIPNISTINQQSQIIMKKFINQLLISQMRKEKQIEISMRN</sequence>
<protein>
    <submittedName>
        <fullName evidence="1">Uncharacterized protein</fullName>
    </submittedName>
</protein>
<evidence type="ECO:0000313" key="2">
    <source>
        <dbReference type="Proteomes" id="UP000689195"/>
    </source>
</evidence>
<dbReference type="EMBL" id="CAJJDO010000050">
    <property type="protein sequence ID" value="CAD8169049.1"/>
    <property type="molecule type" value="Genomic_DNA"/>
</dbReference>
<evidence type="ECO:0000313" key="1">
    <source>
        <dbReference type="EMBL" id="CAD8169049.1"/>
    </source>
</evidence>
<proteinExistence type="predicted"/>
<comment type="caution">
    <text evidence="1">The sequence shown here is derived from an EMBL/GenBank/DDBJ whole genome shotgun (WGS) entry which is preliminary data.</text>
</comment>
<organism evidence="1 2">
    <name type="scientific">Paramecium pentaurelia</name>
    <dbReference type="NCBI Taxonomy" id="43138"/>
    <lineage>
        <taxon>Eukaryota</taxon>
        <taxon>Sar</taxon>
        <taxon>Alveolata</taxon>
        <taxon>Ciliophora</taxon>
        <taxon>Intramacronucleata</taxon>
        <taxon>Oligohymenophorea</taxon>
        <taxon>Peniculida</taxon>
        <taxon>Parameciidae</taxon>
        <taxon>Paramecium</taxon>
    </lineage>
</organism>
<dbReference type="AlphaFoldDB" id="A0A8S1UZU5"/>
<reference evidence="1" key="1">
    <citation type="submission" date="2021-01" db="EMBL/GenBank/DDBJ databases">
        <authorList>
            <consortium name="Genoscope - CEA"/>
            <person name="William W."/>
        </authorList>
    </citation>
    <scope>NUCLEOTIDE SEQUENCE</scope>
</reference>
<name>A0A8S1UZU5_9CILI</name>
<gene>
    <name evidence="1" type="ORF">PPENT_87.1.T0500135</name>
</gene>